<proteinExistence type="predicted"/>
<accession>A0A508X282</accession>
<protein>
    <submittedName>
        <fullName evidence="1">Uncharacterized protein</fullName>
    </submittedName>
</protein>
<name>A0A508X282_9HYPH</name>
<evidence type="ECO:0000313" key="1">
    <source>
        <dbReference type="EMBL" id="VTZ62269.1"/>
    </source>
</evidence>
<reference evidence="1 2" key="1">
    <citation type="submission" date="2019-06" db="EMBL/GenBank/DDBJ databases">
        <authorList>
            <person name="Le Quere A."/>
            <person name="Colella S."/>
        </authorList>
    </citation>
    <scope>NUCLEOTIDE SEQUENCE [LARGE SCALE GENOMIC DNA]</scope>
    <source>
        <strain evidence="1">EmedicaeMD41</strain>
    </source>
</reference>
<dbReference type="Proteomes" id="UP000507954">
    <property type="component" value="Unassembled WGS sequence"/>
</dbReference>
<gene>
    <name evidence="1" type="ORF">EMEDMD4_370133</name>
</gene>
<organism evidence="1 2">
    <name type="scientific">Sinorhizobium medicae</name>
    <dbReference type="NCBI Taxonomy" id="110321"/>
    <lineage>
        <taxon>Bacteria</taxon>
        <taxon>Pseudomonadati</taxon>
        <taxon>Pseudomonadota</taxon>
        <taxon>Alphaproteobacteria</taxon>
        <taxon>Hyphomicrobiales</taxon>
        <taxon>Rhizobiaceae</taxon>
        <taxon>Sinorhizobium/Ensifer group</taxon>
        <taxon>Sinorhizobium</taxon>
    </lineage>
</organism>
<dbReference type="AlphaFoldDB" id="A0A508X282"/>
<sequence>MEPFWRSRFSSGQRRLAKVVPQGTAETIAAVPGGKIPGPSGWLKRAACLVGWLGRMLGLRRAPAEQAFHSARANRIVSI</sequence>
<evidence type="ECO:0000313" key="2">
    <source>
        <dbReference type="Proteomes" id="UP000507954"/>
    </source>
</evidence>
<dbReference type="EMBL" id="CABFNB010000103">
    <property type="protein sequence ID" value="VTZ62269.1"/>
    <property type="molecule type" value="Genomic_DNA"/>
</dbReference>